<dbReference type="PROSITE" id="PS50011">
    <property type="entry name" value="PROTEIN_KINASE_DOM"/>
    <property type="match status" value="1"/>
</dbReference>
<dbReference type="SUPFAM" id="SSF56112">
    <property type="entry name" value="Protein kinase-like (PK-like)"/>
    <property type="match status" value="1"/>
</dbReference>
<dbReference type="Gene3D" id="1.10.510.10">
    <property type="entry name" value="Transferase(Phosphotransferase) domain 1"/>
    <property type="match status" value="1"/>
</dbReference>
<evidence type="ECO:0000256" key="6">
    <source>
        <dbReference type="PROSITE-ProRule" id="PRU10141"/>
    </source>
</evidence>
<dbReference type="PANTHER" id="PTHR47633:SF7">
    <property type="entry name" value="TITIN HOMOLOG"/>
    <property type="match status" value="1"/>
</dbReference>
<dbReference type="PROSITE" id="PS00108">
    <property type="entry name" value="PROTEIN_KINASE_ST"/>
    <property type="match status" value="1"/>
</dbReference>
<dbReference type="SMART" id="SM00220">
    <property type="entry name" value="S_TKc"/>
    <property type="match status" value="1"/>
</dbReference>
<dbReference type="GO" id="GO:0030154">
    <property type="term" value="P:cell differentiation"/>
    <property type="evidence" value="ECO:0007669"/>
    <property type="project" value="UniProtKB-ARBA"/>
</dbReference>
<reference evidence="11" key="1">
    <citation type="submission" date="2022-12" db="EMBL/GenBank/DDBJ databases">
        <title>Chromosome-level genome assembly of the bean flower thrips Megalurothrips usitatus.</title>
        <authorList>
            <person name="Ma L."/>
            <person name="Liu Q."/>
            <person name="Li H."/>
            <person name="Cai W."/>
        </authorList>
    </citation>
    <scope>NUCLEOTIDE SEQUENCE</scope>
    <source>
        <strain evidence="11">Cailab_2022a</strain>
    </source>
</reference>
<dbReference type="SUPFAM" id="SSF49265">
    <property type="entry name" value="Fibronectin type III"/>
    <property type="match status" value="1"/>
</dbReference>
<evidence type="ECO:0008006" key="13">
    <source>
        <dbReference type="Google" id="ProtNLM"/>
    </source>
</evidence>
<dbReference type="SMART" id="SM00408">
    <property type="entry name" value="IGc2"/>
    <property type="match status" value="5"/>
</dbReference>
<dbReference type="PROSITE" id="PS50853">
    <property type="entry name" value="FN3"/>
    <property type="match status" value="1"/>
</dbReference>
<dbReference type="InterPro" id="IPR007110">
    <property type="entry name" value="Ig-like_dom"/>
</dbReference>
<dbReference type="Pfam" id="PF00041">
    <property type="entry name" value="fn3"/>
    <property type="match status" value="1"/>
</dbReference>
<gene>
    <name evidence="11" type="ORF">ONE63_009764</name>
</gene>
<dbReference type="FunFam" id="2.60.40.10:FF:000107">
    <property type="entry name" value="Myosin, light chain kinase a"/>
    <property type="match status" value="2"/>
</dbReference>
<keyword evidence="12" id="KW-1185">Reference proteome</keyword>
<comment type="caution">
    <text evidence="11">The sequence shown here is derived from an EMBL/GenBank/DDBJ whole genome shotgun (WGS) entry which is preliminary data.</text>
</comment>
<feature type="compositionally biased region" description="Low complexity" evidence="7">
    <location>
        <begin position="282"/>
        <end position="301"/>
    </location>
</feature>
<keyword evidence="4 6" id="KW-0067">ATP-binding</keyword>
<evidence type="ECO:0000259" key="8">
    <source>
        <dbReference type="PROSITE" id="PS50011"/>
    </source>
</evidence>
<evidence type="ECO:0000256" key="3">
    <source>
        <dbReference type="ARBA" id="ARBA00022741"/>
    </source>
</evidence>
<evidence type="ECO:0000259" key="10">
    <source>
        <dbReference type="PROSITE" id="PS50853"/>
    </source>
</evidence>
<dbReference type="InterPro" id="IPR036116">
    <property type="entry name" value="FN3_sf"/>
</dbReference>
<dbReference type="InterPro" id="IPR036179">
    <property type="entry name" value="Ig-like_dom_sf"/>
</dbReference>
<accession>A0AAV7XK05</accession>
<feature type="region of interest" description="Disordered" evidence="7">
    <location>
        <begin position="118"/>
        <end position="182"/>
    </location>
</feature>
<feature type="domain" description="Protein kinase" evidence="8">
    <location>
        <begin position="860"/>
        <end position="1163"/>
    </location>
</feature>
<dbReference type="GO" id="GO:0004672">
    <property type="term" value="F:protein kinase activity"/>
    <property type="evidence" value="ECO:0007669"/>
    <property type="project" value="InterPro"/>
</dbReference>
<protein>
    <recommendedName>
        <fullName evidence="13">Myosin light chain kinase, smooth muscle-like</fullName>
    </recommendedName>
</protein>
<dbReference type="CDD" id="cd14103">
    <property type="entry name" value="STKc_MLCK"/>
    <property type="match status" value="1"/>
</dbReference>
<dbReference type="InterPro" id="IPR003599">
    <property type="entry name" value="Ig_sub"/>
</dbReference>
<dbReference type="Pfam" id="PF00069">
    <property type="entry name" value="Pkinase"/>
    <property type="match status" value="1"/>
</dbReference>
<evidence type="ECO:0000256" key="2">
    <source>
        <dbReference type="ARBA" id="ARBA00022737"/>
    </source>
</evidence>
<dbReference type="Pfam" id="PF07679">
    <property type="entry name" value="I-set"/>
    <property type="match status" value="5"/>
</dbReference>
<dbReference type="Proteomes" id="UP001075354">
    <property type="component" value="Chromosome 8"/>
</dbReference>
<dbReference type="InterPro" id="IPR008271">
    <property type="entry name" value="Ser/Thr_kinase_AS"/>
</dbReference>
<keyword evidence="5" id="KW-0393">Immunoglobulin domain</keyword>
<dbReference type="Gene3D" id="3.30.200.20">
    <property type="entry name" value="Phosphorylase Kinase, domain 1"/>
    <property type="match status" value="1"/>
</dbReference>
<dbReference type="InterPro" id="IPR003598">
    <property type="entry name" value="Ig_sub2"/>
</dbReference>
<evidence type="ECO:0000256" key="4">
    <source>
        <dbReference type="ARBA" id="ARBA00022840"/>
    </source>
</evidence>
<feature type="compositionally biased region" description="Low complexity" evidence="7">
    <location>
        <begin position="1231"/>
        <end position="1241"/>
    </location>
</feature>
<feature type="domain" description="Ig-like" evidence="9">
    <location>
        <begin position="182"/>
        <end position="270"/>
    </location>
</feature>
<dbReference type="FunFam" id="2.60.40.10:FF:000612">
    <property type="entry name" value="palladin isoform X1"/>
    <property type="match status" value="1"/>
</dbReference>
<dbReference type="FunFam" id="2.60.40.10:FF:001452">
    <property type="entry name" value="Uncharacterized protein, isoform F"/>
    <property type="match status" value="1"/>
</dbReference>
<dbReference type="InterPro" id="IPR003961">
    <property type="entry name" value="FN3_dom"/>
</dbReference>
<dbReference type="EMBL" id="JAPTSV010000008">
    <property type="protein sequence ID" value="KAJ1524905.1"/>
    <property type="molecule type" value="Genomic_DNA"/>
</dbReference>
<dbReference type="InterPro" id="IPR013783">
    <property type="entry name" value="Ig-like_fold"/>
</dbReference>
<evidence type="ECO:0000313" key="12">
    <source>
        <dbReference type="Proteomes" id="UP001075354"/>
    </source>
</evidence>
<dbReference type="InterPro" id="IPR013098">
    <property type="entry name" value="Ig_I-set"/>
</dbReference>
<dbReference type="Gene3D" id="2.60.40.10">
    <property type="entry name" value="Immunoglobulins"/>
    <property type="match status" value="7"/>
</dbReference>
<dbReference type="PANTHER" id="PTHR47633">
    <property type="entry name" value="IMMUNOGLOBULIN"/>
    <property type="match status" value="1"/>
</dbReference>
<dbReference type="CDD" id="cd00063">
    <property type="entry name" value="FN3"/>
    <property type="match status" value="1"/>
</dbReference>
<feature type="region of interest" description="Disordered" evidence="7">
    <location>
        <begin position="1339"/>
        <end position="1516"/>
    </location>
</feature>
<feature type="compositionally biased region" description="Low complexity" evidence="7">
    <location>
        <begin position="1370"/>
        <end position="1393"/>
    </location>
</feature>
<name>A0AAV7XK05_9NEOP</name>
<feature type="compositionally biased region" description="Low complexity" evidence="7">
    <location>
        <begin position="1412"/>
        <end position="1449"/>
    </location>
</feature>
<evidence type="ECO:0000256" key="5">
    <source>
        <dbReference type="ARBA" id="ARBA00023319"/>
    </source>
</evidence>
<evidence type="ECO:0000256" key="7">
    <source>
        <dbReference type="SAM" id="MobiDB-lite"/>
    </source>
</evidence>
<organism evidence="11 12">
    <name type="scientific">Megalurothrips usitatus</name>
    <name type="common">bean blossom thrips</name>
    <dbReference type="NCBI Taxonomy" id="439358"/>
    <lineage>
        <taxon>Eukaryota</taxon>
        <taxon>Metazoa</taxon>
        <taxon>Ecdysozoa</taxon>
        <taxon>Arthropoda</taxon>
        <taxon>Hexapoda</taxon>
        <taxon>Insecta</taxon>
        <taxon>Pterygota</taxon>
        <taxon>Neoptera</taxon>
        <taxon>Paraneoptera</taxon>
        <taxon>Thysanoptera</taxon>
        <taxon>Terebrantia</taxon>
        <taxon>Thripoidea</taxon>
        <taxon>Thripidae</taxon>
        <taxon>Megalurothrips</taxon>
    </lineage>
</organism>
<feature type="domain" description="Ig-like" evidence="9">
    <location>
        <begin position="296"/>
        <end position="384"/>
    </location>
</feature>
<dbReference type="SMART" id="SM00060">
    <property type="entry name" value="FN3"/>
    <property type="match status" value="1"/>
</dbReference>
<proteinExistence type="inferred from homology"/>
<feature type="binding site" evidence="6">
    <location>
        <position position="889"/>
    </location>
    <ligand>
        <name>ATP</name>
        <dbReference type="ChEBI" id="CHEBI:30616"/>
    </ligand>
</feature>
<dbReference type="PROSITE" id="PS50835">
    <property type="entry name" value="IG_LIKE"/>
    <property type="match status" value="5"/>
</dbReference>
<keyword evidence="2" id="KW-0677">Repeat</keyword>
<dbReference type="SMART" id="SM00409">
    <property type="entry name" value="IG"/>
    <property type="match status" value="6"/>
</dbReference>
<feature type="domain" description="Ig-like" evidence="9">
    <location>
        <begin position="19"/>
        <end position="108"/>
    </location>
</feature>
<dbReference type="SUPFAM" id="SSF48726">
    <property type="entry name" value="Immunoglobulin"/>
    <property type="match status" value="6"/>
</dbReference>
<dbReference type="GO" id="GO:0005524">
    <property type="term" value="F:ATP binding"/>
    <property type="evidence" value="ECO:0007669"/>
    <property type="project" value="UniProtKB-UniRule"/>
</dbReference>
<comment type="similarity">
    <text evidence="1">Belongs to the protein kinase superfamily. CAMK Ser/Thr protein kinase family.</text>
</comment>
<dbReference type="InterPro" id="IPR017441">
    <property type="entry name" value="Protein_kinase_ATP_BS"/>
</dbReference>
<feature type="domain" description="Ig-like" evidence="9">
    <location>
        <begin position="398"/>
        <end position="489"/>
    </location>
</feature>
<evidence type="ECO:0000256" key="1">
    <source>
        <dbReference type="ARBA" id="ARBA00006692"/>
    </source>
</evidence>
<feature type="compositionally biased region" description="Low complexity" evidence="7">
    <location>
        <begin position="130"/>
        <end position="154"/>
    </location>
</feature>
<evidence type="ECO:0000313" key="11">
    <source>
        <dbReference type="EMBL" id="KAJ1524905.1"/>
    </source>
</evidence>
<feature type="region of interest" description="Disordered" evidence="7">
    <location>
        <begin position="279"/>
        <end position="301"/>
    </location>
</feature>
<dbReference type="InterPro" id="IPR011009">
    <property type="entry name" value="Kinase-like_dom_sf"/>
</dbReference>
<dbReference type="InterPro" id="IPR000719">
    <property type="entry name" value="Prot_kinase_dom"/>
</dbReference>
<sequence length="1516" mass="162373">MGDDSKRKTVKRGKEETLPSVVQPLQDLRCCDGDSVTLECRVDAKPAPDVHWKKDGKLVRLSDNYQAELLGDGRARLRIQRVVPEDEGQYCCVAFNSLGRATSAACLVVDVPEEKENLVSGQLDRPHNLRSAGSTPRSSPRSTPRSTPSRSASPYIPRGGLREVAPQVPSLDRPRRARPSAPRFYAVPHNRVAELGETVRFQCAAAGHPSPWARWDKDGVSCCATARVSVTERDDVRVLEVRQVTAEDAGLYRVVLENEFGRVEASARLEVIGRRGVRPEPLRASSSSPARTAPAPAFARRPASQVARVGGEVTLACDLDGSSSPVTNWYKDGDLVVRGPRTTPSWDGRVCRLAVRALRPSDAGVYTCVASNAAGETRCSARLLVLDKGDPSDADRRPPVFVRGLARHTDAAEGKPLELQVELRGSAPFQVVWLKNGVELPDCGDFRQLSLGDGRFALRMQDMFPEDTATYSCEAFNGHGEARTQGTIAVVDGAPRGAPCAASATWIKTPLGVMATPGSPASFCARLSDPLGRPRKVTWSVAGRSVVPDNIKYQVVEDGDELLLHVRRVAAEDAGAVQCRVHACGAQDDADHRAPCGAACFDLSCTADLIVLGDEPRDARAASLDRDRSVANGCSERPAVLLRGPADTTALRGERVQLTALYAGEPEPTVRWLRAGRELSADDRTTIRTAAGVSCLALQPVCADDAGKYVVSVENIYGADHHYASVAVEGPPDPPAGRPAAMSDPAGELCAVLTWSSPPYDGGRCVDGYVVEGRTESEAEWRVVAERCHSLSAVVRDLAPGRRHVFRVRAENVHGQSEPSAPSLPYCTPALTECGDEPPPPPFAPRVVSAEPQEGFLARFELLEELGRGRYGTVHRVAERATGHALAAKLIRTIKAKDRQQVYDEIAIMNLLRHPKLLQLAAAFEGPREMIMVMEYISGGELFERVVADDFTLTERDCILFMRQICEGVDYMHQNQVVHLDLKPENIMCQTRTSHQIKLIDFGLAQKLKPDTPVRVLFGTPEFIPPEIISYEPIGTESDMWSVGVICYVLLSGLSPFMGDNDAETFANITRADFDFDDEAKRLTARQCLEHSWLAQQPASMSCIALSTDKLKKFIIRRKWQKTGNAIRALGRMATLSAASRRNSAASAASASGSASAPGSPSLPRAALALGLSKEDSFEEAPPARMARTAGEGNAAVAAVEPEGEPEDAVEEAVTATLVPRGRFCSERSDSGISDCSSASSRNRGDHQALPAPAALFGKKFSISEEVDEATHALSVTKSPETIPATVGRGAAAAAAGLPPHKTAGVGGLGLRGGAGLRSPTKTRPPVGFVESKIKSLENQSSRVTVTVEGPRERVSLRDTWRRPDNGPVRTAAASTAASRSPSRPAASPSRLAASDRRDLSLGLSPSRHRVASPSPGRSPGRRAGSGAATSPAASPGGLGPSPLRGARPTIASSPTTRKAPLDTGLVRRTPATPPPAATAPHDAPPKSPTLRRMLAPNKLGAHSAGFQKTLEFWKR</sequence>
<keyword evidence="3 6" id="KW-0547">Nucleotide-binding</keyword>
<feature type="domain" description="Ig-like" evidence="9">
    <location>
        <begin position="638"/>
        <end position="727"/>
    </location>
</feature>
<feature type="compositionally biased region" description="Basic and acidic residues" evidence="7">
    <location>
        <begin position="1350"/>
        <end position="1365"/>
    </location>
</feature>
<feature type="domain" description="Fibronectin type-III" evidence="10">
    <location>
        <begin position="731"/>
        <end position="831"/>
    </location>
</feature>
<evidence type="ECO:0000259" key="9">
    <source>
        <dbReference type="PROSITE" id="PS50835"/>
    </source>
</evidence>
<dbReference type="GO" id="GO:0009653">
    <property type="term" value="P:anatomical structure morphogenesis"/>
    <property type="evidence" value="ECO:0007669"/>
    <property type="project" value="UniProtKB-ARBA"/>
</dbReference>
<dbReference type="PROSITE" id="PS00107">
    <property type="entry name" value="PROTEIN_KINASE_ATP"/>
    <property type="match status" value="1"/>
</dbReference>
<feature type="region of interest" description="Disordered" evidence="7">
    <location>
        <begin position="1228"/>
        <end position="1247"/>
    </location>
</feature>